<organism evidence="2 3">
    <name type="scientific">Moniliophthora roreri</name>
    <name type="common">Frosty pod rot fungus</name>
    <name type="synonym">Monilia roreri</name>
    <dbReference type="NCBI Taxonomy" id="221103"/>
    <lineage>
        <taxon>Eukaryota</taxon>
        <taxon>Fungi</taxon>
        <taxon>Dikarya</taxon>
        <taxon>Basidiomycota</taxon>
        <taxon>Agaricomycotina</taxon>
        <taxon>Agaricomycetes</taxon>
        <taxon>Agaricomycetidae</taxon>
        <taxon>Agaricales</taxon>
        <taxon>Marasmiineae</taxon>
        <taxon>Marasmiaceae</taxon>
        <taxon>Moniliophthora</taxon>
    </lineage>
</organism>
<proteinExistence type="predicted"/>
<sequence>MHKPELSFTFMASKTLSTGTLSLRFMQNARHKQAQDAQLEKANVEDDGQWEIAKEIRDSWGVKADLSTSVSYDSSYLPFLFPSLPDPAANKLTASSSSDGPAKLKGRRVFRKGQEVLEQAEEPKLAEGVEAEVNADQEDAQPEKGKKTAMRLTMLSKSISGDSTGSLKPGKAITKSLPSAKLAIFDSSGVGIDLRSTSLQPANTSSALPNAFMKPAGVDEPNKKNSASTPDIVDGARAKKTDRKRSSTSAPNQESPQRKKKKSVD</sequence>
<protein>
    <submittedName>
        <fullName evidence="2">Uncharacterized protein</fullName>
    </submittedName>
</protein>
<dbReference type="Proteomes" id="UP000054988">
    <property type="component" value="Unassembled WGS sequence"/>
</dbReference>
<comment type="caution">
    <text evidence="2">The sequence shown here is derived from an EMBL/GenBank/DDBJ whole genome shotgun (WGS) entry which is preliminary data.</text>
</comment>
<dbReference type="AlphaFoldDB" id="A0A0W0F3U2"/>
<evidence type="ECO:0000256" key="1">
    <source>
        <dbReference type="SAM" id="MobiDB-lite"/>
    </source>
</evidence>
<reference evidence="2 3" key="1">
    <citation type="submission" date="2015-12" db="EMBL/GenBank/DDBJ databases">
        <title>Draft genome sequence of Moniliophthora roreri, the causal agent of frosty pod rot of cacao.</title>
        <authorList>
            <person name="Aime M.C."/>
            <person name="Diaz-Valderrama J.R."/>
            <person name="Kijpornyongpan T."/>
            <person name="Phillips-Mora W."/>
        </authorList>
    </citation>
    <scope>NUCLEOTIDE SEQUENCE [LARGE SCALE GENOMIC DNA]</scope>
    <source>
        <strain evidence="2 3">MCA 2952</strain>
    </source>
</reference>
<feature type="compositionally biased region" description="Acidic residues" evidence="1">
    <location>
        <begin position="129"/>
        <end position="140"/>
    </location>
</feature>
<gene>
    <name evidence="2" type="ORF">WG66_16454</name>
</gene>
<dbReference type="EMBL" id="LATX01002354">
    <property type="protein sequence ID" value="KTB30997.1"/>
    <property type="molecule type" value="Genomic_DNA"/>
</dbReference>
<feature type="region of interest" description="Disordered" evidence="1">
    <location>
        <begin position="118"/>
        <end position="148"/>
    </location>
</feature>
<accession>A0A0W0F3U2</accession>
<feature type="region of interest" description="Disordered" evidence="1">
    <location>
        <begin position="200"/>
        <end position="265"/>
    </location>
</feature>
<name>A0A0W0F3U2_MONRR</name>
<evidence type="ECO:0000313" key="2">
    <source>
        <dbReference type="EMBL" id="KTB30997.1"/>
    </source>
</evidence>
<evidence type="ECO:0000313" key="3">
    <source>
        <dbReference type="Proteomes" id="UP000054988"/>
    </source>
</evidence>
<dbReference type="eggNOG" id="ENOG502QZDK">
    <property type="taxonomic scope" value="Eukaryota"/>
</dbReference>